<dbReference type="InterPro" id="IPR035985">
    <property type="entry name" value="Ubiquitin-activating_enz"/>
</dbReference>
<reference evidence="3" key="1">
    <citation type="journal article" date="2019" name="Int. J. Syst. Evol. Microbiol.">
        <title>The Global Catalogue of Microorganisms (GCM) 10K type strain sequencing project: providing services to taxonomists for standard genome sequencing and annotation.</title>
        <authorList>
            <consortium name="The Broad Institute Genomics Platform"/>
            <consortium name="The Broad Institute Genome Sequencing Center for Infectious Disease"/>
            <person name="Wu L."/>
            <person name="Ma J."/>
        </authorList>
    </citation>
    <scope>NUCLEOTIDE SEQUENCE [LARGE SCALE GENOMIC DNA]</scope>
    <source>
        <strain evidence="3">CGMCC 1.15922</strain>
    </source>
</reference>
<dbReference type="Proteomes" id="UP000626370">
    <property type="component" value="Unassembled WGS sequence"/>
</dbReference>
<dbReference type="PANTHER" id="PTHR10953">
    <property type="entry name" value="UBIQUITIN-ACTIVATING ENZYME E1"/>
    <property type="match status" value="1"/>
</dbReference>
<name>A0ABQ3IWS2_9GAMM</name>
<evidence type="ECO:0000259" key="1">
    <source>
        <dbReference type="Pfam" id="PF00899"/>
    </source>
</evidence>
<evidence type="ECO:0000313" key="2">
    <source>
        <dbReference type="EMBL" id="GHE91705.1"/>
    </source>
</evidence>
<keyword evidence="2" id="KW-0548">Nucleotidyltransferase</keyword>
<organism evidence="2 3">
    <name type="scientific">Thalassotalea profundi</name>
    <dbReference type="NCBI Taxonomy" id="2036687"/>
    <lineage>
        <taxon>Bacteria</taxon>
        <taxon>Pseudomonadati</taxon>
        <taxon>Pseudomonadota</taxon>
        <taxon>Gammaproteobacteria</taxon>
        <taxon>Alteromonadales</taxon>
        <taxon>Colwelliaceae</taxon>
        <taxon>Thalassotalea</taxon>
    </lineage>
</organism>
<accession>A0ABQ3IWS2</accession>
<comment type="caution">
    <text evidence="2">The sequence shown here is derived from an EMBL/GenBank/DDBJ whole genome shotgun (WGS) entry which is preliminary data.</text>
</comment>
<proteinExistence type="predicted"/>
<dbReference type="Pfam" id="PF00899">
    <property type="entry name" value="ThiF"/>
    <property type="match status" value="1"/>
</dbReference>
<keyword evidence="3" id="KW-1185">Reference proteome</keyword>
<dbReference type="Gene3D" id="3.40.50.720">
    <property type="entry name" value="NAD(P)-binding Rossmann-like Domain"/>
    <property type="match status" value="1"/>
</dbReference>
<dbReference type="InterPro" id="IPR000594">
    <property type="entry name" value="ThiF_NAD_FAD-bd"/>
</dbReference>
<feature type="domain" description="THIF-type NAD/FAD binding fold" evidence="1">
    <location>
        <begin position="28"/>
        <end position="262"/>
    </location>
</feature>
<dbReference type="SUPFAM" id="SSF69572">
    <property type="entry name" value="Activating enzymes of the ubiquitin-like proteins"/>
    <property type="match status" value="1"/>
</dbReference>
<dbReference type="PANTHER" id="PTHR10953:SF194">
    <property type="entry name" value="MOLYBDOPTERIN-SYNTHASE ADENYLYLTRANSFERASE"/>
    <property type="match status" value="1"/>
</dbReference>
<dbReference type="EMBL" id="BNAH01000008">
    <property type="protein sequence ID" value="GHE91705.1"/>
    <property type="molecule type" value="Genomic_DNA"/>
</dbReference>
<dbReference type="InterPro" id="IPR045886">
    <property type="entry name" value="ThiF/MoeB/HesA"/>
</dbReference>
<dbReference type="NCBIfam" id="NF004281">
    <property type="entry name" value="PRK05690.1"/>
    <property type="match status" value="1"/>
</dbReference>
<dbReference type="GO" id="GO:0016779">
    <property type="term" value="F:nucleotidyltransferase activity"/>
    <property type="evidence" value="ECO:0007669"/>
    <property type="project" value="UniProtKB-KW"/>
</dbReference>
<gene>
    <name evidence="2" type="primary">moeB</name>
    <name evidence="2" type="ORF">GCM10011501_21390</name>
</gene>
<keyword evidence="2" id="KW-0808">Transferase</keyword>
<evidence type="ECO:0000313" key="3">
    <source>
        <dbReference type="Proteomes" id="UP000626370"/>
    </source>
</evidence>
<protein>
    <submittedName>
        <fullName evidence="2">Molybdopterin-synthase adenylyltransferase MoeB</fullName>
    </submittedName>
</protein>
<dbReference type="CDD" id="cd00757">
    <property type="entry name" value="ThiF_MoeB_HesA_family"/>
    <property type="match status" value="1"/>
</dbReference>
<sequence length="271" mass="29553">MPYLLNSPFKKASLNIMKELSNSQLMRYSRHIMLKDMDIDGQEKLWNSKVLIIGLGGLGCAVAQYLTASGIGELTLVDDDTVDITNLQRQVLHHEASIGLSKCLSAKASLRAINSEIRLNTIEQRLAGKHLADVITKHDIVIDCSDNLITRNELNLQCYQLKKTLVSGAAIRMEGQVSVYDMQATTPCYQCLSQHFGEQILTCVEAGVLSPVVGIVGNMQACEAIKVLAGIGQPLIGKLMLLDASDMSINTFSILKSPQCSVCGEIPFISE</sequence>